<keyword evidence="5" id="KW-1185">Reference proteome</keyword>
<proteinExistence type="predicted"/>
<name>A0AAD8RV58_LOLMU</name>
<feature type="domain" description="DUF659" evidence="2">
    <location>
        <begin position="141"/>
        <end position="291"/>
    </location>
</feature>
<dbReference type="InterPro" id="IPR007021">
    <property type="entry name" value="DUF659"/>
</dbReference>
<feature type="region of interest" description="Disordered" evidence="1">
    <location>
        <begin position="618"/>
        <end position="697"/>
    </location>
</feature>
<comment type="caution">
    <text evidence="4">The sequence shown here is derived from an EMBL/GenBank/DDBJ whole genome shotgun (WGS) entry which is preliminary data.</text>
</comment>
<dbReference type="Proteomes" id="UP001231189">
    <property type="component" value="Unassembled WGS sequence"/>
</dbReference>
<evidence type="ECO:0000313" key="4">
    <source>
        <dbReference type="EMBL" id="KAK1631317.1"/>
    </source>
</evidence>
<evidence type="ECO:0000259" key="3">
    <source>
        <dbReference type="Pfam" id="PF05699"/>
    </source>
</evidence>
<evidence type="ECO:0000313" key="5">
    <source>
        <dbReference type="Proteomes" id="UP001231189"/>
    </source>
</evidence>
<dbReference type="EMBL" id="JAUUTY010000005">
    <property type="protein sequence ID" value="KAK1631317.1"/>
    <property type="molecule type" value="Genomic_DNA"/>
</dbReference>
<gene>
    <name evidence="4" type="ORF">QYE76_005632</name>
</gene>
<dbReference type="Pfam" id="PF05699">
    <property type="entry name" value="Dimer_Tnp_hAT"/>
    <property type="match status" value="1"/>
</dbReference>
<dbReference type="PANTHER" id="PTHR32166:SF74">
    <property type="entry name" value="OS05G0256350 PROTEIN"/>
    <property type="match status" value="1"/>
</dbReference>
<feature type="domain" description="HAT C-terminal dimerisation" evidence="3">
    <location>
        <begin position="507"/>
        <end position="582"/>
    </location>
</feature>
<dbReference type="SUPFAM" id="SSF53098">
    <property type="entry name" value="Ribonuclease H-like"/>
    <property type="match status" value="1"/>
</dbReference>
<dbReference type="AlphaFoldDB" id="A0AAD8RV58"/>
<sequence>MIELLTNKGEVKENKAKELEIRRAQVDLSHSEGEASSDDNSNAVLVVKKKRGRSSSLGGPMDKFCKLPVEDVVAARKGKSLAVKVQSKLSTAEREKKRNRACEYICQFFYEASIPHTTVNLPSFDLMLEAIADFGGDLRGPTPYEMGGPFLQKRKQRVLDSFKPHKQSWELSGCTVMTDAWTDIRGRGVMNLVVHSAYGVCFLDSVDCSAMRKDGKYIFELVDNWIEQIGEKNVVQVVTDGASVNNAAACLLKAKRPSIFWNGCAAHCIDLMLEDIGKLPTVDTTISKGRALTVFLYAHTRVLDLMRKFLGKDLVRSGITRFATAYLNLKSLLDSKKELMRLFRSDELHDLGYLQKVKGSTAAKTVRSETFWKQVDTAVNYFEPLANILRRMDSDVPAMGFLYGHLLDAKKEISARFDNQQHRFQRVSEIIDKRWDNKLKQPLHKVGYYLNPYYYYENKVEIELDETFREALVACISKMVSKAEMQDRIMEEVEQYKDALGSFGRDMAVRQRRNKRFDPAKWWMNHGTSAPNLRPLAAKILGLTCSSSACERNWSVFQQVQTKRRNRLLHNKMRDLVFVKANSNLQHKKENKNWDPIEKVVDDVLEDETNEWITGIVPEQAQEVGPEGAQDEAATSHEVAAQAQSQNKRGVHLRKKLKILPIHQDEELQSLSSSSDSEDGDGNAMHSPYVSDCDDSY</sequence>
<evidence type="ECO:0000259" key="2">
    <source>
        <dbReference type="Pfam" id="PF04937"/>
    </source>
</evidence>
<dbReference type="InterPro" id="IPR008906">
    <property type="entry name" value="HATC_C_dom"/>
</dbReference>
<dbReference type="InterPro" id="IPR012337">
    <property type="entry name" value="RNaseH-like_sf"/>
</dbReference>
<dbReference type="PANTHER" id="PTHR32166">
    <property type="entry name" value="OSJNBA0013A04.12 PROTEIN"/>
    <property type="match status" value="1"/>
</dbReference>
<evidence type="ECO:0000256" key="1">
    <source>
        <dbReference type="SAM" id="MobiDB-lite"/>
    </source>
</evidence>
<accession>A0AAD8RV58</accession>
<dbReference type="Pfam" id="PF04937">
    <property type="entry name" value="DUF659"/>
    <property type="match status" value="1"/>
</dbReference>
<reference evidence="4" key="1">
    <citation type="submission" date="2023-07" db="EMBL/GenBank/DDBJ databases">
        <title>A chromosome-level genome assembly of Lolium multiflorum.</title>
        <authorList>
            <person name="Chen Y."/>
            <person name="Copetti D."/>
            <person name="Kolliker R."/>
            <person name="Studer B."/>
        </authorList>
    </citation>
    <scope>NUCLEOTIDE SEQUENCE</scope>
    <source>
        <strain evidence="4">02402/16</strain>
        <tissue evidence="4">Leaf</tissue>
    </source>
</reference>
<organism evidence="4 5">
    <name type="scientific">Lolium multiflorum</name>
    <name type="common">Italian ryegrass</name>
    <name type="synonym">Lolium perenne subsp. multiflorum</name>
    <dbReference type="NCBI Taxonomy" id="4521"/>
    <lineage>
        <taxon>Eukaryota</taxon>
        <taxon>Viridiplantae</taxon>
        <taxon>Streptophyta</taxon>
        <taxon>Embryophyta</taxon>
        <taxon>Tracheophyta</taxon>
        <taxon>Spermatophyta</taxon>
        <taxon>Magnoliopsida</taxon>
        <taxon>Liliopsida</taxon>
        <taxon>Poales</taxon>
        <taxon>Poaceae</taxon>
        <taxon>BOP clade</taxon>
        <taxon>Pooideae</taxon>
        <taxon>Poodae</taxon>
        <taxon>Poeae</taxon>
        <taxon>Poeae Chloroplast Group 2 (Poeae type)</taxon>
        <taxon>Loliodinae</taxon>
        <taxon>Loliinae</taxon>
        <taxon>Lolium</taxon>
    </lineage>
</organism>
<protein>
    <submittedName>
        <fullName evidence="4">Uncharacterized protein</fullName>
    </submittedName>
</protein>
<dbReference type="GO" id="GO:0046983">
    <property type="term" value="F:protein dimerization activity"/>
    <property type="evidence" value="ECO:0007669"/>
    <property type="project" value="InterPro"/>
</dbReference>
<feature type="compositionally biased region" description="Basic residues" evidence="1">
    <location>
        <begin position="649"/>
        <end position="658"/>
    </location>
</feature>